<evidence type="ECO:0000259" key="3">
    <source>
        <dbReference type="PROSITE" id="PS50801"/>
    </source>
</evidence>
<evidence type="ECO:0000256" key="1">
    <source>
        <dbReference type="ARBA" id="ARBA00009013"/>
    </source>
</evidence>
<dbReference type="SUPFAM" id="SSF52091">
    <property type="entry name" value="SpoIIaa-like"/>
    <property type="match status" value="1"/>
</dbReference>
<proteinExistence type="inferred from homology"/>
<evidence type="ECO:0000313" key="5">
    <source>
        <dbReference type="Proteomes" id="UP000628710"/>
    </source>
</evidence>
<dbReference type="RefSeq" id="WP_199468661.1">
    <property type="nucleotide sequence ID" value="NZ_JAEMNX010000011.1"/>
</dbReference>
<dbReference type="EMBL" id="JAEMNX010000011">
    <property type="protein sequence ID" value="MBJ7538258.1"/>
    <property type="molecule type" value="Genomic_DNA"/>
</dbReference>
<name>A0A934JPH5_9GAMM</name>
<dbReference type="Gene3D" id="3.30.750.24">
    <property type="entry name" value="STAS domain"/>
    <property type="match status" value="1"/>
</dbReference>
<evidence type="ECO:0000313" key="4">
    <source>
        <dbReference type="EMBL" id="MBJ7538258.1"/>
    </source>
</evidence>
<dbReference type="InterPro" id="IPR036513">
    <property type="entry name" value="STAS_dom_sf"/>
</dbReference>
<dbReference type="PANTHER" id="PTHR33495">
    <property type="entry name" value="ANTI-SIGMA FACTOR ANTAGONIST TM_1081-RELATED-RELATED"/>
    <property type="match status" value="1"/>
</dbReference>
<organism evidence="4 5">
    <name type="scientific">Marinomonas transparens</name>
    <dbReference type="NCBI Taxonomy" id="2795388"/>
    <lineage>
        <taxon>Bacteria</taxon>
        <taxon>Pseudomonadati</taxon>
        <taxon>Pseudomonadota</taxon>
        <taxon>Gammaproteobacteria</taxon>
        <taxon>Oceanospirillales</taxon>
        <taxon>Oceanospirillaceae</taxon>
        <taxon>Marinomonas</taxon>
    </lineage>
</organism>
<sequence length="109" mass="12333">MYHSHYTLNDYEVLEIKGELDCVTVAERKELIENVPTVFDCNIVFDLSQVTFIDSSGIGVIVYLFKRLREQGRELILVGLSGQPKELMSLLRIDRAIPVKDSARSCLAS</sequence>
<comment type="similarity">
    <text evidence="1 2">Belongs to the anti-sigma-factor antagonist family.</text>
</comment>
<evidence type="ECO:0000256" key="2">
    <source>
        <dbReference type="RuleBase" id="RU003749"/>
    </source>
</evidence>
<reference evidence="4" key="1">
    <citation type="submission" date="2020-12" db="EMBL/GenBank/DDBJ databases">
        <title>Marinomonas arctica sp. nov., a psychrotolerant bacterium isolated from the Arctic.</title>
        <authorList>
            <person name="Zhang Y."/>
        </authorList>
    </citation>
    <scope>NUCLEOTIDE SEQUENCE</scope>
    <source>
        <strain evidence="4">C1424</strain>
    </source>
</reference>
<dbReference type="NCBIfam" id="TIGR00377">
    <property type="entry name" value="ant_ant_sig"/>
    <property type="match status" value="1"/>
</dbReference>
<dbReference type="GO" id="GO:0043856">
    <property type="term" value="F:anti-sigma factor antagonist activity"/>
    <property type="evidence" value="ECO:0007669"/>
    <property type="project" value="InterPro"/>
</dbReference>
<protein>
    <recommendedName>
        <fullName evidence="2">Anti-sigma factor antagonist</fullName>
    </recommendedName>
</protein>
<dbReference type="InterPro" id="IPR003658">
    <property type="entry name" value="Anti-sigma_ant"/>
</dbReference>
<accession>A0A934JPH5</accession>
<dbReference type="Proteomes" id="UP000628710">
    <property type="component" value="Unassembled WGS sequence"/>
</dbReference>
<dbReference type="PANTHER" id="PTHR33495:SF2">
    <property type="entry name" value="ANTI-SIGMA FACTOR ANTAGONIST TM_1081-RELATED"/>
    <property type="match status" value="1"/>
</dbReference>
<dbReference type="CDD" id="cd07043">
    <property type="entry name" value="STAS_anti-anti-sigma_factors"/>
    <property type="match status" value="1"/>
</dbReference>
<dbReference type="AlphaFoldDB" id="A0A934JPH5"/>
<dbReference type="Pfam" id="PF01740">
    <property type="entry name" value="STAS"/>
    <property type="match status" value="1"/>
</dbReference>
<dbReference type="InterPro" id="IPR002645">
    <property type="entry name" value="STAS_dom"/>
</dbReference>
<gene>
    <name evidence="4" type="ORF">I8J31_11280</name>
</gene>
<comment type="caution">
    <text evidence="4">The sequence shown here is derived from an EMBL/GenBank/DDBJ whole genome shotgun (WGS) entry which is preliminary data.</text>
</comment>
<keyword evidence="5" id="KW-1185">Reference proteome</keyword>
<dbReference type="PROSITE" id="PS50801">
    <property type="entry name" value="STAS"/>
    <property type="match status" value="1"/>
</dbReference>
<feature type="domain" description="STAS" evidence="3">
    <location>
        <begin position="1"/>
        <end position="109"/>
    </location>
</feature>